<feature type="compositionally biased region" description="Polar residues" evidence="1">
    <location>
        <begin position="99"/>
        <end position="120"/>
    </location>
</feature>
<comment type="caution">
    <text evidence="3">The sequence shown here is derived from an EMBL/GenBank/DDBJ whole genome shotgun (WGS) entry which is preliminary data.</text>
</comment>
<sequence>MRYSYIPICILALIALFFHGVGAACNAQVTFDACIERGKQYTALCSDNDWPCKCQRQKDILNCYNLCPEDKAVQAQGEIQKTVVNADCIRITTSTNGPTATLNPTASLTSTHQPTQSGVNDPSRPNDAQQIPIITGYSVLFIVGLNYLL</sequence>
<keyword evidence="2" id="KW-0732">Signal</keyword>
<dbReference type="EMBL" id="JASJQH010011000">
    <property type="protein sequence ID" value="KAK9667578.1"/>
    <property type="molecule type" value="Genomic_DNA"/>
</dbReference>
<keyword evidence="4" id="KW-1185">Reference proteome</keyword>
<feature type="region of interest" description="Disordered" evidence="1">
    <location>
        <begin position="99"/>
        <end position="127"/>
    </location>
</feature>
<proteinExistence type="predicted"/>
<dbReference type="PROSITE" id="PS51257">
    <property type="entry name" value="PROKAR_LIPOPROTEIN"/>
    <property type="match status" value="1"/>
</dbReference>
<organism evidence="3 4">
    <name type="scientific">Basidiobolus ranarum</name>
    <dbReference type="NCBI Taxonomy" id="34480"/>
    <lineage>
        <taxon>Eukaryota</taxon>
        <taxon>Fungi</taxon>
        <taxon>Fungi incertae sedis</taxon>
        <taxon>Zoopagomycota</taxon>
        <taxon>Entomophthoromycotina</taxon>
        <taxon>Basidiobolomycetes</taxon>
        <taxon>Basidiobolales</taxon>
        <taxon>Basidiobolaceae</taxon>
        <taxon>Basidiobolus</taxon>
    </lineage>
</organism>
<gene>
    <name evidence="3" type="ORF">K7432_017661</name>
</gene>
<evidence type="ECO:0000313" key="4">
    <source>
        <dbReference type="Proteomes" id="UP001479436"/>
    </source>
</evidence>
<accession>A0ABR2VK15</accession>
<evidence type="ECO:0000256" key="2">
    <source>
        <dbReference type="SAM" id="SignalP"/>
    </source>
</evidence>
<reference evidence="3 4" key="1">
    <citation type="submission" date="2023-04" db="EMBL/GenBank/DDBJ databases">
        <title>Genome of Basidiobolus ranarum AG-B5.</title>
        <authorList>
            <person name="Stajich J.E."/>
            <person name="Carter-House D."/>
            <person name="Gryganskyi A."/>
        </authorList>
    </citation>
    <scope>NUCLEOTIDE SEQUENCE [LARGE SCALE GENOMIC DNA]</scope>
    <source>
        <strain evidence="3 4">AG-B5</strain>
    </source>
</reference>
<protein>
    <submittedName>
        <fullName evidence="3">Uncharacterized protein</fullName>
    </submittedName>
</protein>
<feature type="signal peptide" evidence="2">
    <location>
        <begin position="1"/>
        <end position="23"/>
    </location>
</feature>
<evidence type="ECO:0000313" key="3">
    <source>
        <dbReference type="EMBL" id="KAK9667578.1"/>
    </source>
</evidence>
<feature type="chain" id="PRO_5046655694" evidence="2">
    <location>
        <begin position="24"/>
        <end position="149"/>
    </location>
</feature>
<evidence type="ECO:0000256" key="1">
    <source>
        <dbReference type="SAM" id="MobiDB-lite"/>
    </source>
</evidence>
<dbReference type="Proteomes" id="UP001479436">
    <property type="component" value="Unassembled WGS sequence"/>
</dbReference>
<name>A0ABR2VK15_9FUNG</name>